<sequence length="107" mass="11618">MVRMATSSGAARLDPDASAGGLDAFSVRLLAFEDAWSGRTGAKASAIRAEFGVAPARYYQLLSAILDSPTALRHDPLLVRRLQRMRDSRAAARAARTFRIDTQDPID</sequence>
<dbReference type="Pfam" id="PF11662">
    <property type="entry name" value="DUF3263"/>
    <property type="match status" value="1"/>
</dbReference>
<comment type="caution">
    <text evidence="2">The sequence shown here is derived from an EMBL/GenBank/DDBJ whole genome shotgun (WGS) entry which is preliminary data.</text>
</comment>
<evidence type="ECO:0000313" key="3">
    <source>
        <dbReference type="Proteomes" id="UP001157069"/>
    </source>
</evidence>
<evidence type="ECO:0000256" key="1">
    <source>
        <dbReference type="SAM" id="MobiDB-lite"/>
    </source>
</evidence>
<evidence type="ECO:0000313" key="2">
    <source>
        <dbReference type="EMBL" id="GMA91365.1"/>
    </source>
</evidence>
<reference evidence="3" key="1">
    <citation type="journal article" date="2019" name="Int. J. Syst. Evol. Microbiol.">
        <title>The Global Catalogue of Microorganisms (GCM) 10K type strain sequencing project: providing services to taxonomists for standard genome sequencing and annotation.</title>
        <authorList>
            <consortium name="The Broad Institute Genomics Platform"/>
            <consortium name="The Broad Institute Genome Sequencing Center for Infectious Disease"/>
            <person name="Wu L."/>
            <person name="Ma J."/>
        </authorList>
    </citation>
    <scope>NUCLEOTIDE SEQUENCE [LARGE SCALE GENOMIC DNA]</scope>
    <source>
        <strain evidence="3">NBRC 108755</strain>
    </source>
</reference>
<dbReference type="Proteomes" id="UP001157069">
    <property type="component" value="Unassembled WGS sequence"/>
</dbReference>
<dbReference type="EMBL" id="BSVA01000001">
    <property type="protein sequence ID" value="GMA91365.1"/>
    <property type="molecule type" value="Genomic_DNA"/>
</dbReference>
<organism evidence="2 3">
    <name type="scientific">Homoserinibacter gongjuensis</name>
    <dbReference type="NCBI Taxonomy" id="1162968"/>
    <lineage>
        <taxon>Bacteria</taxon>
        <taxon>Bacillati</taxon>
        <taxon>Actinomycetota</taxon>
        <taxon>Actinomycetes</taxon>
        <taxon>Micrococcales</taxon>
        <taxon>Microbacteriaceae</taxon>
        <taxon>Homoserinibacter</taxon>
    </lineage>
</organism>
<feature type="region of interest" description="Disordered" evidence="1">
    <location>
        <begin position="1"/>
        <end position="20"/>
    </location>
</feature>
<gene>
    <name evidence="2" type="ORF">GCM10025869_18940</name>
</gene>
<keyword evidence="3" id="KW-1185">Reference proteome</keyword>
<proteinExistence type="predicted"/>
<evidence type="ECO:0008006" key="4">
    <source>
        <dbReference type="Google" id="ProtNLM"/>
    </source>
</evidence>
<protein>
    <recommendedName>
        <fullName evidence="4">DUF3263 domain-containing protein</fullName>
    </recommendedName>
</protein>
<name>A0ABQ6JST0_9MICO</name>
<dbReference type="InterPro" id="IPR021678">
    <property type="entry name" value="DUF3263"/>
</dbReference>
<accession>A0ABQ6JST0</accession>